<dbReference type="PANTHER" id="PTHR44688">
    <property type="entry name" value="DNA-BINDING TRANSCRIPTIONAL ACTIVATOR DEVR_DOSR"/>
    <property type="match status" value="1"/>
</dbReference>
<evidence type="ECO:0000256" key="2">
    <source>
        <dbReference type="ARBA" id="ARBA00023125"/>
    </source>
</evidence>
<dbReference type="InterPro" id="IPR001789">
    <property type="entry name" value="Sig_transdc_resp-reg_receiver"/>
</dbReference>
<dbReference type="CDD" id="cd06170">
    <property type="entry name" value="LuxR_C_like"/>
    <property type="match status" value="1"/>
</dbReference>
<dbReference type="PANTHER" id="PTHR44688:SF16">
    <property type="entry name" value="DNA-BINDING TRANSCRIPTIONAL ACTIVATOR DEVR_DOSR"/>
    <property type="match status" value="1"/>
</dbReference>
<keyword evidence="2" id="KW-0238">DNA-binding</keyword>
<dbReference type="PROSITE" id="PS00622">
    <property type="entry name" value="HTH_LUXR_1"/>
    <property type="match status" value="1"/>
</dbReference>
<feature type="domain" description="Response regulatory" evidence="6">
    <location>
        <begin position="10"/>
        <end position="121"/>
    </location>
</feature>
<dbReference type="GO" id="GO:0003677">
    <property type="term" value="F:DNA binding"/>
    <property type="evidence" value="ECO:0007669"/>
    <property type="project" value="UniProtKB-KW"/>
</dbReference>
<sequence>MNPAADHRLTVWIAHADPLLALGLSAVLAGQADLDVRLAGGGGGEPDAVQVLLADLPGALRHLAGLRCHAVPRALAGARVLVVGASDREHDVRRALEAGVHGYLPLGCGVDELGAAVHALGRGGRYLSMTVAQRMAESLAHEALTARETEVLALIVHGRCNKAIARELAIAVGTVKAHVKAIMAKLDATSRTHAASIASRRGLVGMPADGASDAPAAWGAPEQPALALQAA</sequence>
<evidence type="ECO:0000259" key="6">
    <source>
        <dbReference type="PROSITE" id="PS50110"/>
    </source>
</evidence>
<dbReference type="RefSeq" id="WP_332290603.1">
    <property type="nucleotide sequence ID" value="NZ_JAZIBG010000031.1"/>
</dbReference>
<keyword evidence="8" id="KW-1185">Reference proteome</keyword>
<evidence type="ECO:0000256" key="1">
    <source>
        <dbReference type="ARBA" id="ARBA00023015"/>
    </source>
</evidence>
<dbReference type="Proteomes" id="UP001336250">
    <property type="component" value="Unassembled WGS sequence"/>
</dbReference>
<dbReference type="PROSITE" id="PS50110">
    <property type="entry name" value="RESPONSE_REGULATORY"/>
    <property type="match status" value="1"/>
</dbReference>
<evidence type="ECO:0000256" key="4">
    <source>
        <dbReference type="PROSITE-ProRule" id="PRU00169"/>
    </source>
</evidence>
<accession>A0AAW9QL72</accession>
<evidence type="ECO:0000313" key="8">
    <source>
        <dbReference type="Proteomes" id="UP001336250"/>
    </source>
</evidence>
<dbReference type="SUPFAM" id="SSF46894">
    <property type="entry name" value="C-terminal effector domain of the bipartite response regulators"/>
    <property type="match status" value="1"/>
</dbReference>
<dbReference type="InterPro" id="IPR000792">
    <property type="entry name" value="Tscrpt_reg_LuxR_C"/>
</dbReference>
<reference evidence="7 8" key="1">
    <citation type="submission" date="2024-02" db="EMBL/GenBank/DDBJ databases">
        <title>Genome sequence of Aquincola sp. MAHUQ-54.</title>
        <authorList>
            <person name="Huq M.A."/>
        </authorList>
    </citation>
    <scope>NUCLEOTIDE SEQUENCE [LARGE SCALE GENOMIC DNA]</scope>
    <source>
        <strain evidence="7 8">MAHUQ-54</strain>
    </source>
</reference>
<keyword evidence="3" id="KW-0804">Transcription</keyword>
<dbReference type="PRINTS" id="PR00038">
    <property type="entry name" value="HTHLUXR"/>
</dbReference>
<dbReference type="EMBL" id="JAZIBG010000031">
    <property type="protein sequence ID" value="MEF7615355.1"/>
    <property type="molecule type" value="Genomic_DNA"/>
</dbReference>
<comment type="caution">
    <text evidence="7">The sequence shown here is derived from an EMBL/GenBank/DDBJ whole genome shotgun (WGS) entry which is preliminary data.</text>
</comment>
<dbReference type="SUPFAM" id="SSF52172">
    <property type="entry name" value="CheY-like"/>
    <property type="match status" value="1"/>
</dbReference>
<evidence type="ECO:0000259" key="5">
    <source>
        <dbReference type="PROSITE" id="PS50043"/>
    </source>
</evidence>
<protein>
    <submittedName>
        <fullName evidence="7">Response regulator transcription factor</fullName>
    </submittedName>
</protein>
<dbReference type="SMART" id="SM00421">
    <property type="entry name" value="HTH_LUXR"/>
    <property type="match status" value="1"/>
</dbReference>
<dbReference type="AlphaFoldDB" id="A0AAW9QL72"/>
<proteinExistence type="predicted"/>
<feature type="modified residue" description="4-aspartylphosphate" evidence="4">
    <location>
        <position position="55"/>
    </location>
</feature>
<dbReference type="GO" id="GO:0000160">
    <property type="term" value="P:phosphorelay signal transduction system"/>
    <property type="evidence" value="ECO:0007669"/>
    <property type="project" value="InterPro"/>
</dbReference>
<dbReference type="GO" id="GO:0006355">
    <property type="term" value="P:regulation of DNA-templated transcription"/>
    <property type="evidence" value="ECO:0007669"/>
    <property type="project" value="InterPro"/>
</dbReference>
<evidence type="ECO:0000313" key="7">
    <source>
        <dbReference type="EMBL" id="MEF7615355.1"/>
    </source>
</evidence>
<feature type="domain" description="HTH luxR-type" evidence="5">
    <location>
        <begin position="137"/>
        <end position="202"/>
    </location>
</feature>
<dbReference type="PROSITE" id="PS50043">
    <property type="entry name" value="HTH_LUXR_2"/>
    <property type="match status" value="1"/>
</dbReference>
<dbReference type="Gene3D" id="3.40.50.2300">
    <property type="match status" value="1"/>
</dbReference>
<name>A0AAW9QL72_9BURK</name>
<dbReference type="InterPro" id="IPR016032">
    <property type="entry name" value="Sig_transdc_resp-reg_C-effctor"/>
</dbReference>
<dbReference type="Pfam" id="PF00196">
    <property type="entry name" value="GerE"/>
    <property type="match status" value="1"/>
</dbReference>
<organism evidence="7 8">
    <name type="scientific">Aquincola agrisoli</name>
    <dbReference type="NCBI Taxonomy" id="3119538"/>
    <lineage>
        <taxon>Bacteria</taxon>
        <taxon>Pseudomonadati</taxon>
        <taxon>Pseudomonadota</taxon>
        <taxon>Betaproteobacteria</taxon>
        <taxon>Burkholderiales</taxon>
        <taxon>Sphaerotilaceae</taxon>
        <taxon>Aquincola</taxon>
    </lineage>
</organism>
<evidence type="ECO:0000256" key="3">
    <source>
        <dbReference type="ARBA" id="ARBA00023163"/>
    </source>
</evidence>
<dbReference type="InterPro" id="IPR011006">
    <property type="entry name" value="CheY-like_superfamily"/>
</dbReference>
<keyword evidence="1" id="KW-0805">Transcription regulation</keyword>
<gene>
    <name evidence="7" type="ORF">V4F39_15660</name>
</gene>
<keyword evidence="4" id="KW-0597">Phosphoprotein</keyword>